<organism evidence="6 7">
    <name type="scientific">Croceibacterium salegens</name>
    <dbReference type="NCBI Taxonomy" id="1737568"/>
    <lineage>
        <taxon>Bacteria</taxon>
        <taxon>Pseudomonadati</taxon>
        <taxon>Pseudomonadota</taxon>
        <taxon>Alphaproteobacteria</taxon>
        <taxon>Sphingomonadales</taxon>
        <taxon>Erythrobacteraceae</taxon>
        <taxon>Croceibacterium</taxon>
    </lineage>
</organism>
<dbReference type="SUPFAM" id="SSF51445">
    <property type="entry name" value="(Trans)glycosidases"/>
    <property type="match status" value="1"/>
</dbReference>
<keyword evidence="3" id="KW-0732">Signal</keyword>
<dbReference type="Pfam" id="PF02449">
    <property type="entry name" value="Glyco_hydro_42"/>
    <property type="match status" value="1"/>
</dbReference>
<evidence type="ECO:0000259" key="5">
    <source>
        <dbReference type="Pfam" id="PF18120"/>
    </source>
</evidence>
<evidence type="ECO:0000256" key="2">
    <source>
        <dbReference type="ARBA" id="ARBA00023295"/>
    </source>
</evidence>
<dbReference type="EMBL" id="WTYM01000044">
    <property type="protein sequence ID" value="MXO60097.1"/>
    <property type="molecule type" value="Genomic_DNA"/>
</dbReference>
<dbReference type="Proteomes" id="UP000433652">
    <property type="component" value="Unassembled WGS sequence"/>
</dbReference>
<feature type="signal peptide" evidence="3">
    <location>
        <begin position="1"/>
        <end position="20"/>
    </location>
</feature>
<gene>
    <name evidence="6" type="ORF">GRI89_11160</name>
</gene>
<keyword evidence="7" id="KW-1185">Reference proteome</keyword>
<dbReference type="GO" id="GO:0004565">
    <property type="term" value="F:beta-galactosidase activity"/>
    <property type="evidence" value="ECO:0007669"/>
    <property type="project" value="InterPro"/>
</dbReference>
<comment type="caution">
    <text evidence="6">The sequence shown here is derived from an EMBL/GenBank/DDBJ whole genome shotgun (WGS) entry which is preliminary data.</text>
</comment>
<dbReference type="InterPro" id="IPR013529">
    <property type="entry name" value="Glyco_hydro_42_N"/>
</dbReference>
<evidence type="ECO:0000313" key="6">
    <source>
        <dbReference type="EMBL" id="MXO60097.1"/>
    </source>
</evidence>
<dbReference type="OrthoDB" id="9800974at2"/>
<evidence type="ECO:0000256" key="3">
    <source>
        <dbReference type="SAM" id="SignalP"/>
    </source>
</evidence>
<accession>A0A6I4SYI3</accession>
<evidence type="ECO:0000313" key="7">
    <source>
        <dbReference type="Proteomes" id="UP000433652"/>
    </source>
</evidence>
<proteinExistence type="predicted"/>
<dbReference type="FunFam" id="3.20.20.80:FF:000135">
    <property type="entry name" value="Beta-galactosidase, putative, bgl35A"/>
    <property type="match status" value="1"/>
</dbReference>
<feature type="chain" id="PRO_5026051607" evidence="3">
    <location>
        <begin position="21"/>
        <end position="533"/>
    </location>
</feature>
<dbReference type="Pfam" id="PF18120">
    <property type="entry name" value="DUF5597"/>
    <property type="match status" value="1"/>
</dbReference>
<keyword evidence="2" id="KW-0326">Glycosidase</keyword>
<dbReference type="Gene3D" id="2.60.220.20">
    <property type="entry name" value="putative beta-Galactosidase from caulobacter crescentus"/>
    <property type="match status" value="1"/>
</dbReference>
<keyword evidence="1" id="KW-0378">Hydrolase</keyword>
<sequence length="533" mass="59258">MVLTLLAPALALLASQPAVSQILPTIEHRDGRHALIVDGKPFLMLGAQAHNSSNYQAMLDTVFPMLDEMHANTLEMPVAWEQVEPVEGRFDFGFVDALLVAARQHDKRLVLLWFGTWKNTSASYVPEWVKTDIKRFNRMRAPDGAAHYALSPHSRTTLEADKRAFVALMQHLKAADPQHTVIMVQVENESGSYDQPRDFGPEAQKLFDGPVPAALRRKGTWREAFGVSADRAFNAWYTARYIDEIAAAAKAVLDLPMYCNAALSDPFAGPEAWGGASGGPDWPMIDVWKAAAPHIDVVAPDIYNRDAKAYIAYLDHYARADNPLMVPETGNASEYARFFWPTLGRGAIGFAPFGMDRSGYSNYPLGATDVDDATLSAFAVKYRLFAPIANDWATIALARPTWGFAKTDDGGDQSQVLGRWKVTAQFGLPQFGERDWTWLKWDPPEWADKPVGGGVVAQLGPDEFLIAGDHVRMRFALADPAKGAKMQILFAEEGTFENGKWVMRRRWNGDQTDYGFNFAEEPVLLKVRLGTYR</sequence>
<dbReference type="Gene3D" id="3.20.20.80">
    <property type="entry name" value="Glycosidases"/>
    <property type="match status" value="1"/>
</dbReference>
<dbReference type="InterPro" id="IPR017853">
    <property type="entry name" value="GH"/>
</dbReference>
<reference evidence="6 7" key="1">
    <citation type="submission" date="2019-12" db="EMBL/GenBank/DDBJ databases">
        <title>Genomic-based taxomic classification of the family Erythrobacteraceae.</title>
        <authorList>
            <person name="Xu L."/>
        </authorList>
    </citation>
    <scope>NUCLEOTIDE SEQUENCE [LARGE SCALE GENOMIC DNA]</scope>
    <source>
        <strain evidence="6 7">MCCC 1K01500</strain>
    </source>
</reference>
<evidence type="ECO:0000259" key="4">
    <source>
        <dbReference type="Pfam" id="PF02449"/>
    </source>
</evidence>
<name>A0A6I4SYI3_9SPHN</name>
<dbReference type="GO" id="GO:0005975">
    <property type="term" value="P:carbohydrate metabolic process"/>
    <property type="evidence" value="ECO:0007669"/>
    <property type="project" value="InterPro"/>
</dbReference>
<protein>
    <submittedName>
        <fullName evidence="6">Beta-galactosidase</fullName>
    </submittedName>
</protein>
<dbReference type="InterPro" id="IPR040719">
    <property type="entry name" value="DUF5597"/>
</dbReference>
<evidence type="ECO:0000256" key="1">
    <source>
        <dbReference type="ARBA" id="ARBA00022801"/>
    </source>
</evidence>
<feature type="domain" description="Glycoside hydrolase family 42 N-terminal" evidence="4">
    <location>
        <begin position="63"/>
        <end position="218"/>
    </location>
</feature>
<feature type="domain" description="DUF5597" evidence="5">
    <location>
        <begin position="379"/>
        <end position="518"/>
    </location>
</feature>
<dbReference type="AlphaFoldDB" id="A0A6I4SYI3"/>
<dbReference type="GO" id="GO:0009341">
    <property type="term" value="C:beta-galactosidase complex"/>
    <property type="evidence" value="ECO:0007669"/>
    <property type="project" value="InterPro"/>
</dbReference>